<dbReference type="Proteomes" id="UP000015103">
    <property type="component" value="Unassembled WGS sequence"/>
</dbReference>
<proteinExistence type="predicted"/>
<organism evidence="1 2">
    <name type="scientific">Rhodnius prolixus</name>
    <name type="common">Triatomid bug</name>
    <dbReference type="NCBI Taxonomy" id="13249"/>
    <lineage>
        <taxon>Eukaryota</taxon>
        <taxon>Metazoa</taxon>
        <taxon>Ecdysozoa</taxon>
        <taxon>Arthropoda</taxon>
        <taxon>Hexapoda</taxon>
        <taxon>Insecta</taxon>
        <taxon>Pterygota</taxon>
        <taxon>Neoptera</taxon>
        <taxon>Paraneoptera</taxon>
        <taxon>Hemiptera</taxon>
        <taxon>Heteroptera</taxon>
        <taxon>Panheteroptera</taxon>
        <taxon>Cimicomorpha</taxon>
        <taxon>Reduviidae</taxon>
        <taxon>Triatominae</taxon>
        <taxon>Rhodnius</taxon>
    </lineage>
</organism>
<evidence type="ECO:0000313" key="2">
    <source>
        <dbReference type="Proteomes" id="UP000015103"/>
    </source>
</evidence>
<keyword evidence="2" id="KW-1185">Reference proteome</keyword>
<sequence>MSSLLGMIFSTRFCLLFGVCGELFLDDTSIITMIIQLKGAIVTSNGQFRTLKEVKMRAASSIKVLIGPVTIRG</sequence>
<evidence type="ECO:0000313" key="1">
    <source>
        <dbReference type="EnsemblMetazoa" id="RPRC004568-PA"/>
    </source>
</evidence>
<reference evidence="1" key="1">
    <citation type="submission" date="2015-05" db="UniProtKB">
        <authorList>
            <consortium name="EnsemblMetazoa"/>
        </authorList>
    </citation>
    <scope>IDENTIFICATION</scope>
</reference>
<dbReference type="EMBL" id="ACPB03017483">
    <property type="status" value="NOT_ANNOTATED_CDS"/>
    <property type="molecule type" value="Genomic_DNA"/>
</dbReference>
<dbReference type="EnsemblMetazoa" id="RPRC004568-RA">
    <property type="protein sequence ID" value="RPRC004568-PA"/>
    <property type="gene ID" value="RPRC004568"/>
</dbReference>
<accession>T1HKJ4</accession>
<dbReference type="VEuPathDB" id="VectorBase:RPRC004568"/>
<dbReference type="EMBL" id="ACPB03017482">
    <property type="status" value="NOT_ANNOTATED_CDS"/>
    <property type="molecule type" value="Genomic_DNA"/>
</dbReference>
<name>T1HKJ4_RHOPR</name>
<dbReference type="AlphaFoldDB" id="T1HKJ4"/>
<dbReference type="EMBL" id="ACPB03017484">
    <property type="status" value="NOT_ANNOTATED_CDS"/>
    <property type="molecule type" value="Genomic_DNA"/>
</dbReference>
<protein>
    <submittedName>
        <fullName evidence="1">Uncharacterized protein</fullName>
    </submittedName>
</protein>
<dbReference type="HOGENOM" id="CLU_2707884_0_0_1"/>
<dbReference type="InParanoid" id="T1HKJ4"/>